<dbReference type="GO" id="GO:0003824">
    <property type="term" value="F:catalytic activity"/>
    <property type="evidence" value="ECO:0007669"/>
    <property type="project" value="InterPro"/>
</dbReference>
<dbReference type="Gene3D" id="3.60.10.10">
    <property type="entry name" value="Endonuclease/exonuclease/phosphatase"/>
    <property type="match status" value="1"/>
</dbReference>
<organism evidence="2 3">
    <name type="scientific">Saponaria officinalis</name>
    <name type="common">Common soapwort</name>
    <name type="synonym">Lychnis saponaria</name>
    <dbReference type="NCBI Taxonomy" id="3572"/>
    <lineage>
        <taxon>Eukaryota</taxon>
        <taxon>Viridiplantae</taxon>
        <taxon>Streptophyta</taxon>
        <taxon>Embryophyta</taxon>
        <taxon>Tracheophyta</taxon>
        <taxon>Spermatophyta</taxon>
        <taxon>Magnoliopsida</taxon>
        <taxon>eudicotyledons</taxon>
        <taxon>Gunneridae</taxon>
        <taxon>Pentapetalae</taxon>
        <taxon>Caryophyllales</taxon>
        <taxon>Caryophyllaceae</taxon>
        <taxon>Caryophylleae</taxon>
        <taxon>Saponaria</taxon>
    </lineage>
</organism>
<dbReference type="InterPro" id="IPR005135">
    <property type="entry name" value="Endo/exonuclease/phosphatase"/>
</dbReference>
<dbReference type="InterPro" id="IPR036691">
    <property type="entry name" value="Endo/exonu/phosph_ase_sf"/>
</dbReference>
<dbReference type="Pfam" id="PF03372">
    <property type="entry name" value="Exo_endo_phos"/>
    <property type="match status" value="1"/>
</dbReference>
<keyword evidence="3" id="KW-1185">Reference proteome</keyword>
<evidence type="ECO:0000313" key="3">
    <source>
        <dbReference type="Proteomes" id="UP001443914"/>
    </source>
</evidence>
<evidence type="ECO:0000313" key="2">
    <source>
        <dbReference type="EMBL" id="KAK9698263.1"/>
    </source>
</evidence>
<gene>
    <name evidence="2" type="ORF">RND81_08G092300</name>
</gene>
<feature type="domain" description="Endonuclease/exonuclease/phosphatase" evidence="1">
    <location>
        <begin position="4"/>
        <end position="224"/>
    </location>
</feature>
<name>A0AAW1J5X5_SAPOF</name>
<evidence type="ECO:0000259" key="1">
    <source>
        <dbReference type="Pfam" id="PF03372"/>
    </source>
</evidence>
<dbReference type="SUPFAM" id="SSF56219">
    <property type="entry name" value="DNase I-like"/>
    <property type="match status" value="1"/>
</dbReference>
<sequence length="302" mass="34914">MKIGSWNVRGCNDPLKIREVTDFLRRHMVDVFGILETRIKNGKARKVINQRFTEYGVLHNSTISNGRVWVVWNPRTVTVQALDVHVQYIHCHITHHETGNQCNATFVYASNNAHIREELWSALGRISSAHNWIVLGDFNVVRDVQERVSDSPPKLTDILDFNACILRCGLEDLKSLGCELTWTNKQDEGARFWSKIDRALVNFPWITSFPSSSAHFLPAGMSDHSPCLVSIFEDKGRISRFSFLNCWEEDPDYLRIIEEAWAIPTYGNAMFRFFAKLKNVRLGLRDLHRRKFSAIQRRIQIA</sequence>
<dbReference type="EMBL" id="JBDFQZ010000008">
    <property type="protein sequence ID" value="KAK9698263.1"/>
    <property type="molecule type" value="Genomic_DNA"/>
</dbReference>
<protein>
    <recommendedName>
        <fullName evidence="1">Endonuclease/exonuclease/phosphatase domain-containing protein</fullName>
    </recommendedName>
</protein>
<dbReference type="PANTHER" id="PTHR33710:SF81">
    <property type="entry name" value="ENDONUCLEASE_EXONUCLEASE_PHOSPHATASE DOMAIN-CONTAINING PROTEIN"/>
    <property type="match status" value="1"/>
</dbReference>
<accession>A0AAW1J5X5</accession>
<proteinExistence type="predicted"/>
<dbReference type="PANTHER" id="PTHR33710">
    <property type="entry name" value="BNAC02G09200D PROTEIN"/>
    <property type="match status" value="1"/>
</dbReference>
<dbReference type="AlphaFoldDB" id="A0AAW1J5X5"/>
<reference evidence="2" key="1">
    <citation type="submission" date="2024-03" db="EMBL/GenBank/DDBJ databases">
        <title>WGS assembly of Saponaria officinalis var. Norfolk2.</title>
        <authorList>
            <person name="Jenkins J."/>
            <person name="Shu S."/>
            <person name="Grimwood J."/>
            <person name="Barry K."/>
            <person name="Goodstein D."/>
            <person name="Schmutz J."/>
            <person name="Leebens-Mack J."/>
            <person name="Osbourn A."/>
        </authorList>
    </citation>
    <scope>NUCLEOTIDE SEQUENCE [LARGE SCALE GENOMIC DNA]</scope>
    <source>
        <strain evidence="2">JIC</strain>
    </source>
</reference>
<dbReference type="Proteomes" id="UP001443914">
    <property type="component" value="Unassembled WGS sequence"/>
</dbReference>
<comment type="caution">
    <text evidence="2">The sequence shown here is derived from an EMBL/GenBank/DDBJ whole genome shotgun (WGS) entry which is preliminary data.</text>
</comment>